<reference evidence="2 3" key="1">
    <citation type="journal article" date="2018" name="Genome Biol. Evol.">
        <title>Multiple Roots of Fruiting Body Formation in Amoebozoa.</title>
        <authorList>
            <person name="Hillmann F."/>
            <person name="Forbes G."/>
            <person name="Novohradska S."/>
            <person name="Ferling I."/>
            <person name="Riege K."/>
            <person name="Groth M."/>
            <person name="Westermann M."/>
            <person name="Marz M."/>
            <person name="Spaller T."/>
            <person name="Winckler T."/>
            <person name="Schaap P."/>
            <person name="Glockner G."/>
        </authorList>
    </citation>
    <scope>NUCLEOTIDE SEQUENCE [LARGE SCALE GENOMIC DNA]</scope>
    <source>
        <strain evidence="2 3">Jena</strain>
    </source>
</reference>
<name>A0A2P6MRJ7_9EUKA</name>
<feature type="non-terminal residue" evidence="2">
    <location>
        <position position="1"/>
    </location>
</feature>
<dbReference type="AlphaFoldDB" id="A0A2P6MRJ7"/>
<feature type="region of interest" description="Disordered" evidence="1">
    <location>
        <begin position="28"/>
        <end position="63"/>
    </location>
</feature>
<evidence type="ECO:0000313" key="2">
    <source>
        <dbReference type="EMBL" id="PRP74327.1"/>
    </source>
</evidence>
<protein>
    <submittedName>
        <fullName evidence="2">Uncharacterized protein</fullName>
    </submittedName>
</protein>
<keyword evidence="3" id="KW-1185">Reference proteome</keyword>
<organism evidence="2 3">
    <name type="scientific">Planoprotostelium fungivorum</name>
    <dbReference type="NCBI Taxonomy" id="1890364"/>
    <lineage>
        <taxon>Eukaryota</taxon>
        <taxon>Amoebozoa</taxon>
        <taxon>Evosea</taxon>
        <taxon>Variosea</taxon>
        <taxon>Cavosteliida</taxon>
        <taxon>Cavosteliaceae</taxon>
        <taxon>Planoprotostelium</taxon>
    </lineage>
</organism>
<dbReference type="EMBL" id="MDYQ01000472">
    <property type="protein sequence ID" value="PRP74327.1"/>
    <property type="molecule type" value="Genomic_DNA"/>
</dbReference>
<proteinExistence type="predicted"/>
<evidence type="ECO:0000256" key="1">
    <source>
        <dbReference type="SAM" id="MobiDB-lite"/>
    </source>
</evidence>
<dbReference type="InParanoid" id="A0A2P6MRJ7"/>
<comment type="caution">
    <text evidence="2">The sequence shown here is derived from an EMBL/GenBank/DDBJ whole genome shotgun (WGS) entry which is preliminary data.</text>
</comment>
<dbReference type="Proteomes" id="UP000241769">
    <property type="component" value="Unassembled WGS sequence"/>
</dbReference>
<evidence type="ECO:0000313" key="3">
    <source>
        <dbReference type="Proteomes" id="UP000241769"/>
    </source>
</evidence>
<sequence length="89" mass="10401">VGSDYLPVELKINEWTVNVTDPGKTEIKRYRRCRNERRLKSSETKQPSQPRHPGRKDLETRGERLERELYLRYSTPALASVMGLDKGKD</sequence>
<accession>A0A2P6MRJ7</accession>
<gene>
    <name evidence="2" type="ORF">PROFUN_15574</name>
</gene>